<evidence type="ECO:0000313" key="2">
    <source>
        <dbReference type="Proteomes" id="UP000294576"/>
    </source>
</evidence>
<dbReference type="Proteomes" id="UP000294576">
    <property type="component" value="Unassembled WGS sequence"/>
</dbReference>
<reference evidence="1 2" key="1">
    <citation type="submission" date="2019-03" db="EMBL/GenBank/DDBJ databases">
        <title>Genomic Encyclopedia of Type Strains, Phase IV (KMG-V): Genome sequencing to study the core and pangenomes of soil and plant-associated prokaryotes.</title>
        <authorList>
            <person name="Whitman W."/>
        </authorList>
    </citation>
    <scope>NUCLEOTIDE SEQUENCE [LARGE SCALE GENOMIC DNA]</scope>
    <source>
        <strain evidence="1 2">Hc14</strain>
    </source>
</reference>
<dbReference type="AlphaFoldDB" id="A0A4R3PYX2"/>
<dbReference type="EMBL" id="SMBH01000011">
    <property type="protein sequence ID" value="TCU13751.1"/>
    <property type="molecule type" value="Genomic_DNA"/>
</dbReference>
<comment type="caution">
    <text evidence="1">The sequence shown here is derived from an EMBL/GenBank/DDBJ whole genome shotgun (WGS) entry which is preliminary data.</text>
</comment>
<accession>A0A4R3PYX2</accession>
<organism evidence="1 2">
    <name type="scientific">Rhizobium sullae</name>
    <name type="common">Rhizobium hedysari</name>
    <dbReference type="NCBI Taxonomy" id="50338"/>
    <lineage>
        <taxon>Bacteria</taxon>
        <taxon>Pseudomonadati</taxon>
        <taxon>Pseudomonadota</taxon>
        <taxon>Alphaproteobacteria</taxon>
        <taxon>Hyphomicrobiales</taxon>
        <taxon>Rhizobiaceae</taxon>
        <taxon>Rhizobium/Agrobacterium group</taxon>
        <taxon>Rhizobium</taxon>
    </lineage>
</organism>
<proteinExistence type="predicted"/>
<evidence type="ECO:0000313" key="1">
    <source>
        <dbReference type="EMBL" id="TCU13751.1"/>
    </source>
</evidence>
<name>A0A4R3PYX2_RHISU</name>
<gene>
    <name evidence="1" type="ORF">EV132_111184</name>
</gene>
<sequence>MSAVLKTFRTRHAFYAEVIDSDNLVGAIWLANDPENPIAKEGYLHEAFIDVDKYDDFDFETSGDLPGYVVVTFYRMIGKVRHRQRCVLYGPAGYMGEYPTASAAFEAAAIHKASLEVAPKY</sequence>
<dbReference type="RefSeq" id="WP_132565352.1">
    <property type="nucleotide sequence ID" value="NZ_SMBH01000011.1"/>
</dbReference>
<protein>
    <submittedName>
        <fullName evidence="1">Uncharacterized protein</fullName>
    </submittedName>
</protein>